<reference evidence="1 2" key="1">
    <citation type="submission" date="2024-09" db="EMBL/GenBank/DDBJ databases">
        <authorList>
            <person name="Sun Q."/>
            <person name="Mori K."/>
        </authorList>
    </citation>
    <scope>NUCLEOTIDE SEQUENCE [LARGE SCALE GENOMIC DNA]</scope>
    <source>
        <strain evidence="1 2">TBRC 4575</strain>
    </source>
</reference>
<organism evidence="1 2">
    <name type="scientific">Lactiplantibacillus plajomi</name>
    <dbReference type="NCBI Taxonomy" id="1457217"/>
    <lineage>
        <taxon>Bacteria</taxon>
        <taxon>Bacillati</taxon>
        <taxon>Bacillota</taxon>
        <taxon>Bacilli</taxon>
        <taxon>Lactobacillales</taxon>
        <taxon>Lactobacillaceae</taxon>
        <taxon>Lactiplantibacillus</taxon>
    </lineage>
</organism>
<dbReference type="EMBL" id="JBHLUK010000060">
    <property type="protein sequence ID" value="MFC0423802.1"/>
    <property type="molecule type" value="Genomic_DNA"/>
</dbReference>
<keyword evidence="2" id="KW-1185">Reference proteome</keyword>
<sequence>MSQLTQPIIRQLQRHYQQPVLRTASGSWYSGADVLEDIRLCTTSFRQQNVHAGQAVLISATATSAIPSLLLASWQLGLTVTLKSPEQHLPTLTPQAYAAMIYSADQINQLAGRLDPHQISVLTLILNTAPNFSYLVHDCAESMKRQSRPDLILPAHQLQLTQAAVYERARHRAPQTTLTSPYDLEAGLIPCLSNLLTGTPFTMTTTQNAPLPN</sequence>
<dbReference type="Proteomes" id="UP001589855">
    <property type="component" value="Unassembled WGS sequence"/>
</dbReference>
<accession>A0ABV6K3L9</accession>
<comment type="caution">
    <text evidence="1">The sequence shown here is derived from an EMBL/GenBank/DDBJ whole genome shotgun (WGS) entry which is preliminary data.</text>
</comment>
<proteinExistence type="predicted"/>
<evidence type="ECO:0000313" key="2">
    <source>
        <dbReference type="Proteomes" id="UP001589855"/>
    </source>
</evidence>
<gene>
    <name evidence="1" type="ORF">ACFFGS_06660</name>
</gene>
<evidence type="ECO:0000313" key="1">
    <source>
        <dbReference type="EMBL" id="MFC0423802.1"/>
    </source>
</evidence>
<dbReference type="RefSeq" id="WP_137645656.1">
    <property type="nucleotide sequence ID" value="NZ_BAABRM010000022.1"/>
</dbReference>
<protein>
    <recommendedName>
        <fullName evidence="3">AMP-dependent synthetase/ligase domain-containing protein</fullName>
    </recommendedName>
</protein>
<name>A0ABV6K3L9_9LACO</name>
<evidence type="ECO:0008006" key="3">
    <source>
        <dbReference type="Google" id="ProtNLM"/>
    </source>
</evidence>